<dbReference type="InterPro" id="IPR002740">
    <property type="entry name" value="EVE_domain"/>
</dbReference>
<feature type="domain" description="EVE" evidence="1">
    <location>
        <begin position="48"/>
        <end position="123"/>
    </location>
</feature>
<dbReference type="Pfam" id="PF01878">
    <property type="entry name" value="EVE"/>
    <property type="match status" value="1"/>
</dbReference>
<proteinExistence type="predicted"/>
<dbReference type="InterPro" id="IPR015947">
    <property type="entry name" value="PUA-like_sf"/>
</dbReference>
<sequence length="370" mass="43340">MQPSRIPKARLFVVNDETLNYTLQNNIISVKTPQPTGAQWLKTIADIAADMLQIEKGDYIFLWATRSETSKSEIYGVFRVISSPYYKMDTPSDEYPFKIRVERAYEFERPITEYEVLNNPFSKKVLWNVIGKKVAGKSRASSPLTFDEIRHLIELLIGKNANYSFLPNNKSRYINVRSPLHINISNRGKNRKYRSLKDLNPNKLSYVNTDGNVHYEKILETLFNQEMTRRNRDFFRPLGIDVSEVVWFSNYLPYSIEQSEMDYLIMTSLDGLVFDKIFLIEFQKTSIDEPHIQRSLLYTKWINETLALGESIAQPILICFNCPDLLNCDNSRKQNLEKVISLNEKECKTKKLQVYTYSIRNGQMNFERKR</sequence>
<gene>
    <name evidence="2" type="ORF">SAMN02745108_02955</name>
</gene>
<dbReference type="Gene3D" id="3.10.590.10">
    <property type="entry name" value="ph1033 like domains"/>
    <property type="match status" value="1"/>
</dbReference>
<reference evidence="2 3" key="1">
    <citation type="submission" date="2017-02" db="EMBL/GenBank/DDBJ databases">
        <authorList>
            <person name="Peterson S.W."/>
        </authorList>
    </citation>
    <scope>NUCLEOTIDE SEQUENCE [LARGE SCALE GENOMIC DNA]</scope>
    <source>
        <strain evidence="2 3">ATCC 43854</strain>
    </source>
</reference>
<evidence type="ECO:0000313" key="3">
    <source>
        <dbReference type="Proteomes" id="UP000190449"/>
    </source>
</evidence>
<name>A0A1T4S3B0_9BACT</name>
<dbReference type="EMBL" id="FUWU01000104">
    <property type="protein sequence ID" value="SKA22713.1"/>
    <property type="molecule type" value="Genomic_DNA"/>
</dbReference>
<accession>A0A1T4S3B0</accession>
<dbReference type="AlphaFoldDB" id="A0A1T4S3B0"/>
<organism evidence="2 3">
    <name type="scientific">Fibrobacter intestinalis</name>
    <dbReference type="NCBI Taxonomy" id="28122"/>
    <lineage>
        <taxon>Bacteria</taxon>
        <taxon>Pseudomonadati</taxon>
        <taxon>Fibrobacterota</taxon>
        <taxon>Fibrobacteria</taxon>
        <taxon>Fibrobacterales</taxon>
        <taxon>Fibrobacteraceae</taxon>
        <taxon>Fibrobacter</taxon>
    </lineage>
</organism>
<dbReference type="RefSeq" id="WP_078777556.1">
    <property type="nucleotide sequence ID" value="NZ_FUWU01000104.1"/>
</dbReference>
<dbReference type="Proteomes" id="UP000190449">
    <property type="component" value="Unassembled WGS sequence"/>
</dbReference>
<dbReference type="SUPFAM" id="SSF88697">
    <property type="entry name" value="PUA domain-like"/>
    <property type="match status" value="1"/>
</dbReference>
<evidence type="ECO:0000259" key="1">
    <source>
        <dbReference type="Pfam" id="PF01878"/>
    </source>
</evidence>
<protein>
    <submittedName>
        <fullName evidence="2">EVE domain-containing protein</fullName>
    </submittedName>
</protein>
<evidence type="ECO:0000313" key="2">
    <source>
        <dbReference type="EMBL" id="SKA22713.1"/>
    </source>
</evidence>